<organism evidence="1">
    <name type="scientific">Anguilla anguilla</name>
    <name type="common">European freshwater eel</name>
    <name type="synonym">Muraena anguilla</name>
    <dbReference type="NCBI Taxonomy" id="7936"/>
    <lineage>
        <taxon>Eukaryota</taxon>
        <taxon>Metazoa</taxon>
        <taxon>Chordata</taxon>
        <taxon>Craniata</taxon>
        <taxon>Vertebrata</taxon>
        <taxon>Euteleostomi</taxon>
        <taxon>Actinopterygii</taxon>
        <taxon>Neopterygii</taxon>
        <taxon>Teleostei</taxon>
        <taxon>Anguilliformes</taxon>
        <taxon>Anguillidae</taxon>
        <taxon>Anguilla</taxon>
    </lineage>
</organism>
<reference evidence="1" key="2">
    <citation type="journal article" date="2015" name="Fish Shellfish Immunol.">
        <title>Early steps in the European eel (Anguilla anguilla)-Vibrio vulnificus interaction in the gills: Role of the RtxA13 toxin.</title>
        <authorList>
            <person name="Callol A."/>
            <person name="Pajuelo D."/>
            <person name="Ebbesson L."/>
            <person name="Teles M."/>
            <person name="MacKenzie S."/>
            <person name="Amaro C."/>
        </authorList>
    </citation>
    <scope>NUCLEOTIDE SEQUENCE</scope>
</reference>
<evidence type="ECO:0000313" key="1">
    <source>
        <dbReference type="EMBL" id="JAH76570.1"/>
    </source>
</evidence>
<dbReference type="EMBL" id="GBXM01032007">
    <property type="protein sequence ID" value="JAH76570.1"/>
    <property type="molecule type" value="Transcribed_RNA"/>
</dbReference>
<accession>A0A0E9VGK5</accession>
<protein>
    <submittedName>
        <fullName evidence="1">Uncharacterized protein</fullName>
    </submittedName>
</protein>
<dbReference type="AlphaFoldDB" id="A0A0E9VGK5"/>
<sequence length="87" mass="10301">MVCVNYLSFQYQQCRYVSFKFWCKTVQFLQTPLVISEAIPADFEWFSPGIMVTTKKSVNSYMNYYTIHIQLCTQTKTEITTKHCNFS</sequence>
<proteinExistence type="predicted"/>
<name>A0A0E9VGK5_ANGAN</name>
<reference evidence="1" key="1">
    <citation type="submission" date="2014-11" db="EMBL/GenBank/DDBJ databases">
        <authorList>
            <person name="Amaro Gonzalez C."/>
        </authorList>
    </citation>
    <scope>NUCLEOTIDE SEQUENCE</scope>
</reference>